<evidence type="ECO:0000256" key="3">
    <source>
        <dbReference type="ARBA" id="ARBA00022989"/>
    </source>
</evidence>
<evidence type="ECO:0000259" key="6">
    <source>
        <dbReference type="Pfam" id="PF00924"/>
    </source>
</evidence>
<sequence>MSTFLVKMLLSVAVVVGALVLSSLLRGVTRRLGARRGLARGRVFQVAVLINVLCLVLSVLLLGVVWGLSGDGFMVFATSLVALLGVALFASWSMLSNATAAVILFFSAPFRIGDRIRFLDGDNTVTGCIRHMGLVFVVLEDQEGHHYTLPNNLLLQKTVIQLRGEGIPADQKHCR</sequence>
<dbReference type="AlphaFoldDB" id="A0A9Q3UN10"/>
<keyword evidence="5" id="KW-0406">Ion transport</keyword>
<dbReference type="RefSeq" id="WP_204426528.1">
    <property type="nucleotide sequence ID" value="NZ_JADDOL010000001.1"/>
</dbReference>
<organism evidence="7 8">
    <name type="scientific">Alloalcanivorax marinus</name>
    <dbReference type="NCBI Taxonomy" id="1177169"/>
    <lineage>
        <taxon>Bacteria</taxon>
        <taxon>Pseudomonadati</taxon>
        <taxon>Pseudomonadota</taxon>
        <taxon>Gammaproteobacteria</taxon>
        <taxon>Oceanospirillales</taxon>
        <taxon>Alcanivoracaceae</taxon>
        <taxon>Alloalcanivorax</taxon>
    </lineage>
</organism>
<comment type="caution">
    <text evidence="5">Lacks conserved residue(s) required for the propagation of feature annotation.</text>
</comment>
<feature type="transmembrane region" description="Helical" evidence="5">
    <location>
        <begin position="6"/>
        <end position="25"/>
    </location>
</feature>
<evidence type="ECO:0000313" key="7">
    <source>
        <dbReference type="EMBL" id="MCC4309200.1"/>
    </source>
</evidence>
<dbReference type="Proteomes" id="UP001108027">
    <property type="component" value="Unassembled WGS sequence"/>
</dbReference>
<dbReference type="InterPro" id="IPR045275">
    <property type="entry name" value="MscS_archaea/bacteria_type"/>
</dbReference>
<accession>A0A9Q3UN10</accession>
<evidence type="ECO:0000313" key="8">
    <source>
        <dbReference type="Proteomes" id="UP001108027"/>
    </source>
</evidence>
<comment type="similarity">
    <text evidence="5">Belongs to the MscS (TC 1.A.23) family.</text>
</comment>
<evidence type="ECO:0000256" key="5">
    <source>
        <dbReference type="RuleBase" id="RU369025"/>
    </source>
</evidence>
<keyword evidence="4 5" id="KW-0472">Membrane</keyword>
<dbReference type="GO" id="GO:0008381">
    <property type="term" value="F:mechanosensitive monoatomic ion channel activity"/>
    <property type="evidence" value="ECO:0007669"/>
    <property type="project" value="InterPro"/>
</dbReference>
<dbReference type="InterPro" id="IPR023408">
    <property type="entry name" value="MscS_beta-dom_sf"/>
</dbReference>
<dbReference type="SUPFAM" id="SSF50182">
    <property type="entry name" value="Sm-like ribonucleoproteins"/>
    <property type="match status" value="1"/>
</dbReference>
<proteinExistence type="inferred from homology"/>
<protein>
    <recommendedName>
        <fullName evidence="5">Small-conductance mechanosensitive channel</fullName>
    </recommendedName>
</protein>
<dbReference type="GO" id="GO:0005886">
    <property type="term" value="C:plasma membrane"/>
    <property type="evidence" value="ECO:0007669"/>
    <property type="project" value="UniProtKB-SubCell"/>
</dbReference>
<dbReference type="PANTHER" id="PTHR30221">
    <property type="entry name" value="SMALL-CONDUCTANCE MECHANOSENSITIVE CHANNEL"/>
    <property type="match status" value="1"/>
</dbReference>
<comment type="caution">
    <text evidence="7">The sequence shown here is derived from an EMBL/GenBank/DDBJ whole genome shotgun (WGS) entry which is preliminary data.</text>
</comment>
<evidence type="ECO:0000256" key="1">
    <source>
        <dbReference type="ARBA" id="ARBA00004370"/>
    </source>
</evidence>
<comment type="function">
    <text evidence="5">Mechanosensitive channel that participates in the regulation of osmotic pressure changes within the cell, opening in response to stretch forces in the membrane lipid bilayer, without the need for other proteins. Contributes to normal resistance to hypoosmotic shock. Forms an ion channel of 1.0 nanosiemens conductance with a slight preference for anions.</text>
</comment>
<keyword evidence="8" id="KW-1185">Reference proteome</keyword>
<keyword evidence="5" id="KW-1003">Cell membrane</keyword>
<feature type="transmembrane region" description="Helical" evidence="5">
    <location>
        <begin position="74"/>
        <end position="107"/>
    </location>
</feature>
<dbReference type="PANTHER" id="PTHR30221:SF8">
    <property type="entry name" value="SMALL-CONDUCTANCE MECHANOSENSITIVE CHANNEL"/>
    <property type="match status" value="1"/>
</dbReference>
<gene>
    <name evidence="7" type="ORF">LL252_11510</name>
</gene>
<keyword evidence="2 5" id="KW-0812">Transmembrane</keyword>
<dbReference type="InterPro" id="IPR006685">
    <property type="entry name" value="MscS_channel_2nd"/>
</dbReference>
<keyword evidence="5" id="KW-0407">Ion channel</keyword>
<name>A0A9Q3UN10_9GAMM</name>
<evidence type="ECO:0000256" key="4">
    <source>
        <dbReference type="ARBA" id="ARBA00023136"/>
    </source>
</evidence>
<reference evidence="7" key="1">
    <citation type="submission" date="2021-10" db="EMBL/GenBank/DDBJ databases">
        <title>The diversity and Nitrogen Metabolism of Culturable Nitrate-Utilizing Bacteria Within the Oxygen Minimum Zone of the Changjiang (Yangtze River)Estuary.</title>
        <authorList>
            <person name="Zhang D."/>
            <person name="Zheng J."/>
            <person name="Liu S."/>
            <person name="He W."/>
        </authorList>
    </citation>
    <scope>NUCLEOTIDE SEQUENCE</scope>
    <source>
        <strain evidence="7">FXH-223</strain>
    </source>
</reference>
<feature type="domain" description="Mechanosensitive ion channel MscS" evidence="6">
    <location>
        <begin position="94"/>
        <end position="160"/>
    </location>
</feature>
<dbReference type="Gene3D" id="2.30.30.60">
    <property type="match status" value="1"/>
</dbReference>
<keyword evidence="5" id="KW-0813">Transport</keyword>
<comment type="subunit">
    <text evidence="5">Homoheptamer.</text>
</comment>
<keyword evidence="5" id="KW-0997">Cell inner membrane</keyword>
<keyword evidence="3 5" id="KW-1133">Transmembrane helix</keyword>
<dbReference type="InterPro" id="IPR010920">
    <property type="entry name" value="LSM_dom_sf"/>
</dbReference>
<dbReference type="Pfam" id="PF00924">
    <property type="entry name" value="MS_channel_2nd"/>
    <property type="match status" value="1"/>
</dbReference>
<comment type="subcellular location">
    <subcellularLocation>
        <location evidence="5">Cell inner membrane</location>
        <topology evidence="5">Multi-pass membrane protein</topology>
    </subcellularLocation>
    <subcellularLocation>
        <location evidence="1">Membrane</location>
    </subcellularLocation>
</comment>
<feature type="transmembrane region" description="Helical" evidence="5">
    <location>
        <begin position="46"/>
        <end position="68"/>
    </location>
</feature>
<dbReference type="EMBL" id="JAJGNA010000013">
    <property type="protein sequence ID" value="MCC4309200.1"/>
    <property type="molecule type" value="Genomic_DNA"/>
</dbReference>
<evidence type="ECO:0000256" key="2">
    <source>
        <dbReference type="ARBA" id="ARBA00022692"/>
    </source>
</evidence>